<name>A0ABD2N0M1_9CUCU</name>
<dbReference type="AlphaFoldDB" id="A0ABD2N0M1"/>
<keyword evidence="2" id="KW-1185">Reference proteome</keyword>
<evidence type="ECO:0000313" key="1">
    <source>
        <dbReference type="EMBL" id="KAL3272328.1"/>
    </source>
</evidence>
<protein>
    <submittedName>
        <fullName evidence="1">Uncharacterized protein</fullName>
    </submittedName>
</protein>
<feature type="non-terminal residue" evidence="1">
    <location>
        <position position="338"/>
    </location>
</feature>
<dbReference type="Proteomes" id="UP001516400">
    <property type="component" value="Unassembled WGS sequence"/>
</dbReference>
<evidence type="ECO:0000313" key="2">
    <source>
        <dbReference type="Proteomes" id="UP001516400"/>
    </source>
</evidence>
<comment type="caution">
    <text evidence="1">The sequence shown here is derived from an EMBL/GenBank/DDBJ whole genome shotgun (WGS) entry which is preliminary data.</text>
</comment>
<dbReference type="EMBL" id="JABFTP020000059">
    <property type="protein sequence ID" value="KAL3272328.1"/>
    <property type="molecule type" value="Genomic_DNA"/>
</dbReference>
<sequence length="338" mass="38120">MSKSQLNDDGNNSFDTNTYNTDLEVNAVADTACDQQVAPVVLGSSSDELCDVAKSETKFFPEEDAGLSKNLDATMKRYRRTGVYEISNDSENKSSEFYQMEHNSVQETLVENIFSNDNEKLTIPPVSGYCSSTASAGSEDEFDKAAFRKKIVRRCESSDSAIVHSDEETVTVHSNWGEKKEEIDELPYSYPVFSPYSPRRSIDHESVPRKTLIEAQFVPFPLDRKQSDCFSENSDLFTNDSRRQSCFTDDDEVSRYRYWRTPSVVVSDYSDDPMGLTLDDIEYIRNQHLDNSSSPDSSLHSSCSNLNLCGSNPETFRKVSDCSTCSFSGDEDSEYSRE</sequence>
<gene>
    <name evidence="1" type="ORF">HHI36_024396</name>
</gene>
<proteinExistence type="predicted"/>
<reference evidence="1 2" key="1">
    <citation type="journal article" date="2021" name="BMC Biol.">
        <title>Horizontally acquired antibacterial genes associated with adaptive radiation of ladybird beetles.</title>
        <authorList>
            <person name="Li H.S."/>
            <person name="Tang X.F."/>
            <person name="Huang Y.H."/>
            <person name="Xu Z.Y."/>
            <person name="Chen M.L."/>
            <person name="Du X.Y."/>
            <person name="Qiu B.Y."/>
            <person name="Chen P.T."/>
            <person name="Zhang W."/>
            <person name="Slipinski A."/>
            <person name="Escalona H.E."/>
            <person name="Waterhouse R.M."/>
            <person name="Zwick A."/>
            <person name="Pang H."/>
        </authorList>
    </citation>
    <scope>NUCLEOTIDE SEQUENCE [LARGE SCALE GENOMIC DNA]</scope>
    <source>
        <strain evidence="1">SYSU2018</strain>
    </source>
</reference>
<organism evidence="1 2">
    <name type="scientific">Cryptolaemus montrouzieri</name>
    <dbReference type="NCBI Taxonomy" id="559131"/>
    <lineage>
        <taxon>Eukaryota</taxon>
        <taxon>Metazoa</taxon>
        <taxon>Ecdysozoa</taxon>
        <taxon>Arthropoda</taxon>
        <taxon>Hexapoda</taxon>
        <taxon>Insecta</taxon>
        <taxon>Pterygota</taxon>
        <taxon>Neoptera</taxon>
        <taxon>Endopterygota</taxon>
        <taxon>Coleoptera</taxon>
        <taxon>Polyphaga</taxon>
        <taxon>Cucujiformia</taxon>
        <taxon>Coccinelloidea</taxon>
        <taxon>Coccinellidae</taxon>
        <taxon>Scymninae</taxon>
        <taxon>Scymnini</taxon>
        <taxon>Cryptolaemus</taxon>
    </lineage>
</organism>
<accession>A0ABD2N0M1</accession>